<dbReference type="GO" id="GO:0003677">
    <property type="term" value="F:DNA binding"/>
    <property type="evidence" value="ECO:0007669"/>
    <property type="project" value="UniProtKB-KW"/>
</dbReference>
<gene>
    <name evidence="1" type="ORF">AADG42_09290</name>
</gene>
<protein>
    <submittedName>
        <fullName evidence="1">Winged helix DNA-binding domain-containing protein</fullName>
    </submittedName>
</protein>
<dbReference type="InterPro" id="IPR009351">
    <property type="entry name" value="AlkZ-like"/>
</dbReference>
<organism evidence="1 2">
    <name type="scientific">Ammonicoccus fulvus</name>
    <dbReference type="NCBI Taxonomy" id="3138240"/>
    <lineage>
        <taxon>Bacteria</taxon>
        <taxon>Bacillati</taxon>
        <taxon>Actinomycetota</taxon>
        <taxon>Actinomycetes</taxon>
        <taxon>Propionibacteriales</taxon>
        <taxon>Propionibacteriaceae</taxon>
        <taxon>Ammonicoccus</taxon>
    </lineage>
</organism>
<evidence type="ECO:0000313" key="2">
    <source>
        <dbReference type="Proteomes" id="UP001442841"/>
    </source>
</evidence>
<dbReference type="PANTHER" id="PTHR38479">
    <property type="entry name" value="LMO0824 PROTEIN"/>
    <property type="match status" value="1"/>
</dbReference>
<sequence>MVSSPSRGKKRSVAIEPALTISNEQRRARLARRQAIAPWARLTDQVDTARAVVALHATESASVHLALHARMTEVTVDQIEAALYTERTLIKQLAMRQTLFAFPRDLLPAALSSASARVAGPLRRTLVKEAQAAGLAIDGEAWLAEAAREICDLIEREGAVTAAEVRARLPHLGARTARSPGTKWGGEFPIAPRILALLGAEGLLVRAENAGHWRLNKPTWTTMASWLGEAVESGEPAEGYAELVRRWLWSFGPGTEADLVWWLGGTKTAVRTALADLEAVPVLLEGDRIGYLLPDDPALDGPEADADADPWAALLPALDPTTMGYREREFYLDPAHVPYLFDSVGNGGATAWWNGRIVGSWVQDDDARVRVMPRVELPAHATRALHVEADRLTDWLDGVMVPAVYRTAQRNGERLP</sequence>
<proteinExistence type="predicted"/>
<reference evidence="1 2" key="1">
    <citation type="submission" date="2024-04" db="EMBL/GenBank/DDBJ databases">
        <title>Isolation of an actinomycete strain from pig manure.</title>
        <authorList>
            <person name="Gong T."/>
            <person name="Yu Z."/>
            <person name="An M."/>
            <person name="Wei C."/>
            <person name="Yang W."/>
            <person name="Liu L."/>
        </authorList>
    </citation>
    <scope>NUCLEOTIDE SEQUENCE [LARGE SCALE GENOMIC DNA]</scope>
    <source>
        <strain evidence="1 2">ZF39</strain>
    </source>
</reference>
<name>A0ABZ3FN66_9ACTN</name>
<dbReference type="EMBL" id="CP154795">
    <property type="protein sequence ID" value="XAN07478.1"/>
    <property type="molecule type" value="Genomic_DNA"/>
</dbReference>
<keyword evidence="2" id="KW-1185">Reference proteome</keyword>
<dbReference type="Proteomes" id="UP001442841">
    <property type="component" value="Chromosome"/>
</dbReference>
<accession>A0ABZ3FN66</accession>
<evidence type="ECO:0000313" key="1">
    <source>
        <dbReference type="EMBL" id="XAN07478.1"/>
    </source>
</evidence>
<dbReference type="Pfam" id="PF06224">
    <property type="entry name" value="AlkZ-like"/>
    <property type="match status" value="1"/>
</dbReference>
<keyword evidence="1" id="KW-0238">DNA-binding</keyword>
<dbReference type="PANTHER" id="PTHR38479:SF2">
    <property type="entry name" value="WINGED HELIX DNA-BINDING DOMAIN-CONTAINING PROTEIN"/>
    <property type="match status" value="1"/>
</dbReference>
<dbReference type="RefSeq" id="WP_425308938.1">
    <property type="nucleotide sequence ID" value="NZ_CP154795.1"/>
</dbReference>